<evidence type="ECO:0000256" key="1">
    <source>
        <dbReference type="ARBA" id="ARBA00004651"/>
    </source>
</evidence>
<dbReference type="Proteomes" id="UP000263013">
    <property type="component" value="Chromosome"/>
</dbReference>
<keyword evidence="4 6" id="KW-1133">Transmembrane helix</keyword>
<feature type="transmembrane region" description="Helical" evidence="6">
    <location>
        <begin position="115"/>
        <end position="136"/>
    </location>
</feature>
<dbReference type="InterPro" id="IPR020948">
    <property type="entry name" value="P_starv_induced_PsiE-like"/>
</dbReference>
<feature type="transmembrane region" description="Helical" evidence="6">
    <location>
        <begin position="87"/>
        <end position="109"/>
    </location>
</feature>
<keyword evidence="2" id="KW-1003">Cell membrane</keyword>
<organism evidence="7 8">
    <name type="scientific">Meiothermus taiwanensis WR-220</name>
    <dbReference type="NCBI Taxonomy" id="1339250"/>
    <lineage>
        <taxon>Bacteria</taxon>
        <taxon>Thermotogati</taxon>
        <taxon>Deinococcota</taxon>
        <taxon>Deinococci</taxon>
        <taxon>Thermales</taxon>
        <taxon>Thermaceae</taxon>
        <taxon>Meiothermus</taxon>
    </lineage>
</organism>
<feature type="transmembrane region" description="Helical" evidence="6">
    <location>
        <begin position="57"/>
        <end position="75"/>
    </location>
</feature>
<evidence type="ECO:0000256" key="4">
    <source>
        <dbReference type="ARBA" id="ARBA00022989"/>
    </source>
</evidence>
<comment type="subcellular location">
    <subcellularLocation>
        <location evidence="1">Cell membrane</location>
        <topology evidence="1">Multi-pass membrane protein</topology>
    </subcellularLocation>
</comment>
<accession>A0ABM6WIF4</accession>
<keyword evidence="8" id="KW-1185">Reference proteome</keyword>
<protein>
    <recommendedName>
        <fullName evidence="9">Phosphate-starvation-inducible E</fullName>
    </recommendedName>
</protein>
<evidence type="ECO:0000256" key="3">
    <source>
        <dbReference type="ARBA" id="ARBA00022692"/>
    </source>
</evidence>
<reference evidence="7 8" key="1">
    <citation type="submission" date="2017-05" db="EMBL/GenBank/DDBJ databases">
        <title>Complete genome sequence of Meiothermus taiwanensis WR-220.</title>
        <authorList>
            <person name="Wu W.-L."/>
            <person name="Lo W.-S."/>
            <person name="Kuo C.-H."/>
            <person name="Wu S.-H."/>
        </authorList>
    </citation>
    <scope>NUCLEOTIDE SEQUENCE [LARGE SCALE GENOMIC DNA]</scope>
    <source>
        <strain evidence="7 8">WR-220</strain>
    </source>
</reference>
<evidence type="ECO:0000256" key="2">
    <source>
        <dbReference type="ARBA" id="ARBA00022475"/>
    </source>
</evidence>
<keyword evidence="3 6" id="KW-0812">Transmembrane</keyword>
<evidence type="ECO:0000313" key="7">
    <source>
        <dbReference type="EMBL" id="AWR86647.1"/>
    </source>
</evidence>
<evidence type="ECO:0000256" key="5">
    <source>
        <dbReference type="ARBA" id="ARBA00023136"/>
    </source>
</evidence>
<sequence length="144" mass="15702">MITQRGLLELFKVVTRVIFNLVLVALLVGLLVSVARTLLDLGLAVSQPTVRLGLKDLVTNVLSLVIVLELVRAFVDYFEFDRIRAEILVEVAVAFVLREMMLGLFSGEIKGLDVLVWSLGILALIGARALAIAFPYGKGPTRPG</sequence>
<dbReference type="Pfam" id="PF06146">
    <property type="entry name" value="PsiE"/>
    <property type="match status" value="1"/>
</dbReference>
<keyword evidence="5 6" id="KW-0472">Membrane</keyword>
<evidence type="ECO:0000313" key="8">
    <source>
        <dbReference type="Proteomes" id="UP000263013"/>
    </source>
</evidence>
<gene>
    <name evidence="7" type="ORF">Mtai_v1c14050</name>
</gene>
<name>A0ABM6WIF4_9DEIN</name>
<dbReference type="RefSeq" id="WP_036196832.1">
    <property type="nucleotide sequence ID" value="NZ_CP021130.1"/>
</dbReference>
<evidence type="ECO:0008006" key="9">
    <source>
        <dbReference type="Google" id="ProtNLM"/>
    </source>
</evidence>
<evidence type="ECO:0000256" key="6">
    <source>
        <dbReference type="SAM" id="Phobius"/>
    </source>
</evidence>
<dbReference type="EMBL" id="CP021130">
    <property type="protein sequence ID" value="AWR86647.1"/>
    <property type="molecule type" value="Genomic_DNA"/>
</dbReference>
<feature type="transmembrane region" description="Helical" evidence="6">
    <location>
        <begin position="21"/>
        <end position="45"/>
    </location>
</feature>
<proteinExistence type="predicted"/>